<feature type="signal peptide" evidence="2">
    <location>
        <begin position="1"/>
        <end position="19"/>
    </location>
</feature>
<reference evidence="3" key="1">
    <citation type="submission" date="2020-10" db="EMBL/GenBank/DDBJ databases">
        <title>Connecting structure to function with the recovery of over 1000 high-quality activated sludge metagenome-assembled genomes encoding full-length rRNA genes using long-read sequencing.</title>
        <authorList>
            <person name="Singleton C.M."/>
            <person name="Petriglieri F."/>
            <person name="Kristensen J.M."/>
            <person name="Kirkegaard R.H."/>
            <person name="Michaelsen T.Y."/>
            <person name="Andersen M.H."/>
            <person name="Karst S.M."/>
            <person name="Dueholm M.S."/>
            <person name="Nielsen P.H."/>
            <person name="Albertsen M."/>
        </authorList>
    </citation>
    <scope>NUCLEOTIDE SEQUENCE</scope>
    <source>
        <strain evidence="3">Skiv_18-Q3-R9-52_MAXAC.067</strain>
    </source>
</reference>
<evidence type="ECO:0000313" key="3">
    <source>
        <dbReference type="EMBL" id="MBK9797572.1"/>
    </source>
</evidence>
<dbReference type="EMBL" id="JADKIO010000010">
    <property type="protein sequence ID" value="MBK9797572.1"/>
    <property type="molecule type" value="Genomic_DNA"/>
</dbReference>
<name>A0A9D7SH39_9BACT</name>
<dbReference type="Proteomes" id="UP000886657">
    <property type="component" value="Unassembled WGS sequence"/>
</dbReference>
<proteinExistence type="predicted"/>
<gene>
    <name evidence="3" type="ORF">IPP58_13970</name>
</gene>
<evidence type="ECO:0000256" key="2">
    <source>
        <dbReference type="SAM" id="SignalP"/>
    </source>
</evidence>
<organism evidence="3 4">
    <name type="scientific">Candidatus Geothrix skivensis</name>
    <dbReference type="NCBI Taxonomy" id="2954439"/>
    <lineage>
        <taxon>Bacteria</taxon>
        <taxon>Pseudomonadati</taxon>
        <taxon>Acidobacteriota</taxon>
        <taxon>Holophagae</taxon>
        <taxon>Holophagales</taxon>
        <taxon>Holophagaceae</taxon>
        <taxon>Geothrix</taxon>
    </lineage>
</organism>
<comment type="caution">
    <text evidence="3">The sequence shown here is derived from an EMBL/GenBank/DDBJ whole genome shotgun (WGS) entry which is preliminary data.</text>
</comment>
<keyword evidence="2" id="KW-0732">Signal</keyword>
<dbReference type="SUPFAM" id="SSF56935">
    <property type="entry name" value="Porins"/>
    <property type="match status" value="1"/>
</dbReference>
<feature type="chain" id="PRO_5038387954" description="Phosphate-selective porin O and P" evidence="2">
    <location>
        <begin position="20"/>
        <end position="421"/>
    </location>
</feature>
<dbReference type="InterPro" id="IPR023614">
    <property type="entry name" value="Porin_dom_sf"/>
</dbReference>
<evidence type="ECO:0000313" key="4">
    <source>
        <dbReference type="Proteomes" id="UP000886657"/>
    </source>
</evidence>
<evidence type="ECO:0008006" key="5">
    <source>
        <dbReference type="Google" id="ProtNLM"/>
    </source>
</evidence>
<sequence length="421" mass="45937">MKSLLTPLLCSLLAASAFAQEQPDTEKRVADLERRLEAMSRELETQKTGTAAPKTPEEGRFGLGASAAKVYSAAPGLSVGGYGEFLYESKAATLQNGTLVGTEKKADALRLVLYTGYKFSDHIVFNSEIEFEHGGYSDEHPEGEAIVEFAYLDFHFTKALNLRAGMMLVPMGFINELHEPPAFLGARRPQVERTLIPATWHENGVGLHGDLPGNLTYRLYLMNGLNAAKFSAAGIRDGRQAGKEANAQSLAWTGRLDWTPRPGLLLGGSFYTGNSNQSGVGETIRTTLWDAHVEFRARGFQCRGLYTQTINAEAGIQGLGATDPAREVGTRQWGGYVEAGYDLLGGGRQALVPFLRWERLNAQQSVVPGVLVQGENDQTVLTVGMNYRPIPNVAVKADLQTFKDRAQTGRDQINLALGFYF</sequence>
<dbReference type="AlphaFoldDB" id="A0A9D7SH39"/>
<evidence type="ECO:0000256" key="1">
    <source>
        <dbReference type="SAM" id="Coils"/>
    </source>
</evidence>
<feature type="coiled-coil region" evidence="1">
    <location>
        <begin position="22"/>
        <end position="49"/>
    </location>
</feature>
<keyword evidence="1" id="KW-0175">Coiled coil</keyword>
<dbReference type="Gene3D" id="2.40.160.10">
    <property type="entry name" value="Porin"/>
    <property type="match status" value="1"/>
</dbReference>
<accession>A0A9D7SH39</accession>
<protein>
    <recommendedName>
        <fullName evidence="5">Phosphate-selective porin O and P</fullName>
    </recommendedName>
</protein>